<evidence type="ECO:0000256" key="1">
    <source>
        <dbReference type="SAM" id="MobiDB-lite"/>
    </source>
</evidence>
<protein>
    <submittedName>
        <fullName evidence="3">ATP-dependent RecD-like DNA helicase</fullName>
        <ecNumber evidence="3">3.6.4.12</ecNumber>
    </submittedName>
</protein>
<dbReference type="Gene3D" id="2.30.30.940">
    <property type="match status" value="1"/>
</dbReference>
<accession>A0A0F0LF79</accession>
<keyword evidence="3" id="KW-0067">ATP-binding</keyword>
<dbReference type="InterPro" id="IPR049163">
    <property type="entry name" value="Pif1-like_2B_dom"/>
</dbReference>
<dbReference type="EC" id="3.6.4.12" evidence="3"/>
<dbReference type="AlphaFoldDB" id="A0A0F0LF79"/>
<dbReference type="SUPFAM" id="SSF52540">
    <property type="entry name" value="P-loop containing nucleoside triphosphate hydrolases"/>
    <property type="match status" value="2"/>
</dbReference>
<organism evidence="3 4">
    <name type="scientific">Microbacterium oxydans</name>
    <dbReference type="NCBI Taxonomy" id="82380"/>
    <lineage>
        <taxon>Bacteria</taxon>
        <taxon>Bacillati</taxon>
        <taxon>Actinomycetota</taxon>
        <taxon>Actinomycetes</taxon>
        <taxon>Micrococcales</taxon>
        <taxon>Microbacteriaceae</taxon>
        <taxon>Microbacterium</taxon>
    </lineage>
</organism>
<dbReference type="GO" id="GO:0006281">
    <property type="term" value="P:DNA repair"/>
    <property type="evidence" value="ECO:0007669"/>
    <property type="project" value="InterPro"/>
</dbReference>
<feature type="domain" description="AAA+ ATPase" evidence="2">
    <location>
        <begin position="20"/>
        <end position="164"/>
    </location>
</feature>
<feature type="compositionally biased region" description="Gly residues" evidence="1">
    <location>
        <begin position="180"/>
        <end position="204"/>
    </location>
</feature>
<dbReference type="InterPro" id="IPR003593">
    <property type="entry name" value="AAA+_ATPase"/>
</dbReference>
<evidence type="ECO:0000313" key="3">
    <source>
        <dbReference type="EMBL" id="KJL30181.1"/>
    </source>
</evidence>
<dbReference type="GO" id="GO:0000723">
    <property type="term" value="P:telomere maintenance"/>
    <property type="evidence" value="ECO:0007669"/>
    <property type="project" value="InterPro"/>
</dbReference>
<keyword evidence="3" id="KW-0547">Nucleotide-binding</keyword>
<keyword evidence="3" id="KW-0347">Helicase</keyword>
<dbReference type="InterPro" id="IPR010285">
    <property type="entry name" value="DNA_helicase_pif1-like_DEAD"/>
</dbReference>
<dbReference type="PATRIC" id="fig|82380.11.peg.962"/>
<dbReference type="RefSeq" id="WP_045278363.1">
    <property type="nucleotide sequence ID" value="NZ_JYIW01000020.1"/>
</dbReference>
<evidence type="ECO:0000313" key="4">
    <source>
        <dbReference type="Proteomes" id="UP000033640"/>
    </source>
</evidence>
<dbReference type="Pfam" id="PF21530">
    <property type="entry name" value="Pif1_2B_dom"/>
    <property type="match status" value="1"/>
</dbReference>
<dbReference type="OrthoDB" id="9763659at2"/>
<name>A0A0F0LF79_9MICO</name>
<sequence length="490" mass="53437">MSLPALSDEQNELFRLIEDTNEHVFITGRAGTGKSTLLQHFSWHTKKQIAICAPTGVAALNVEGQTIHSLFRLPIGLIADGDIDQNDATRRILNAIETLVIDEISMVNADLMDAIDRSLRQARGRRGEPFGGVQVVMFGDPYQLAPVPPRGDEARYVQDHYRSFWFFDAHVWAGPSTGSGTHGGGSGTHGGGSGTHGGGSGTHGYGSSDQQGLFEVDTRAELHVRELVQIHRQSDDGFKAMLNAVRYGRVTAEIAGVLNAQGARTPPDPEPGEVPMITLATRNDIVNSINSRHLAALAGKEQTAKAEVSGDFGRGEASLPAESELKLKVGAQVMFLRNDTSMSGEPPRWVNGTIGTVVRILGSAVRVDIDGEEVDVEPAVWERFRYAYDQNTKKLSRDVVAEFTQFPLRLAWAVTIHKSQGKTYERAIIDLGSGAFAPGQTYVALSRLTSLDGLYLSRDLRPRDIRVDEDVRRFMRDAWLAASTPELPKG</sequence>
<dbReference type="SMART" id="SM00382">
    <property type="entry name" value="AAA"/>
    <property type="match status" value="1"/>
</dbReference>
<dbReference type="Gene3D" id="3.40.50.300">
    <property type="entry name" value="P-loop containing nucleotide triphosphate hydrolases"/>
    <property type="match status" value="2"/>
</dbReference>
<proteinExistence type="predicted"/>
<reference evidence="3 4" key="1">
    <citation type="submission" date="2015-02" db="EMBL/GenBank/DDBJ databases">
        <title>Draft genome sequences of ten Microbacterium spp. with emphasis on heavy metal contaminated environments.</title>
        <authorList>
            <person name="Corretto E."/>
        </authorList>
    </citation>
    <scope>NUCLEOTIDE SEQUENCE [LARGE SCALE GENOMIC DNA]</scope>
    <source>
        <strain evidence="3 4">BEL4b</strain>
    </source>
</reference>
<gene>
    <name evidence="3" type="primary">recD2</name>
    <name evidence="3" type="ORF">RS83_00931</name>
</gene>
<dbReference type="GO" id="GO:0003678">
    <property type="term" value="F:DNA helicase activity"/>
    <property type="evidence" value="ECO:0007669"/>
    <property type="project" value="UniProtKB-EC"/>
</dbReference>
<dbReference type="PANTHER" id="PTHR47642">
    <property type="entry name" value="ATP-DEPENDENT DNA HELICASE"/>
    <property type="match status" value="1"/>
</dbReference>
<evidence type="ECO:0000259" key="2">
    <source>
        <dbReference type="SMART" id="SM00382"/>
    </source>
</evidence>
<comment type="caution">
    <text evidence="3">The sequence shown here is derived from an EMBL/GenBank/DDBJ whole genome shotgun (WGS) entry which is preliminary data.</text>
</comment>
<dbReference type="Pfam" id="PF05970">
    <property type="entry name" value="PIF1"/>
    <property type="match status" value="1"/>
</dbReference>
<keyword evidence="3" id="KW-0378">Hydrolase</keyword>
<dbReference type="GO" id="GO:0016787">
    <property type="term" value="F:hydrolase activity"/>
    <property type="evidence" value="ECO:0007669"/>
    <property type="project" value="UniProtKB-KW"/>
</dbReference>
<dbReference type="EMBL" id="JYIW01000020">
    <property type="protein sequence ID" value="KJL30181.1"/>
    <property type="molecule type" value="Genomic_DNA"/>
</dbReference>
<dbReference type="Proteomes" id="UP000033640">
    <property type="component" value="Unassembled WGS sequence"/>
</dbReference>
<dbReference type="InterPro" id="IPR051055">
    <property type="entry name" value="PIF1_helicase"/>
</dbReference>
<dbReference type="InterPro" id="IPR027417">
    <property type="entry name" value="P-loop_NTPase"/>
</dbReference>
<dbReference type="CDD" id="cd18809">
    <property type="entry name" value="SF1_C_RecD"/>
    <property type="match status" value="1"/>
</dbReference>
<dbReference type="PANTHER" id="PTHR47642:SF7">
    <property type="entry name" value="ATP-DEPENDENT DNA HELICASE PIF1"/>
    <property type="match status" value="1"/>
</dbReference>
<feature type="region of interest" description="Disordered" evidence="1">
    <location>
        <begin position="178"/>
        <end position="210"/>
    </location>
</feature>